<proteinExistence type="predicted"/>
<evidence type="ECO:0000313" key="1">
    <source>
        <dbReference type="EMBL" id="DAE15066.1"/>
    </source>
</evidence>
<reference evidence="1" key="1">
    <citation type="journal article" date="2021" name="Proc. Natl. Acad. Sci. U.S.A.">
        <title>A Catalog of Tens of Thousands of Viruses from Human Metagenomes Reveals Hidden Associations with Chronic Diseases.</title>
        <authorList>
            <person name="Tisza M.J."/>
            <person name="Buck C.B."/>
        </authorList>
    </citation>
    <scope>NUCLEOTIDE SEQUENCE</scope>
    <source>
        <strain evidence="1">Cty3u30</strain>
    </source>
</reference>
<accession>A0A8S5Q804</accession>
<name>A0A8S5Q804_9CAUD</name>
<organism evidence="1">
    <name type="scientific">Siphoviridae sp. cty3u30</name>
    <dbReference type="NCBI Taxonomy" id="2825744"/>
    <lineage>
        <taxon>Viruses</taxon>
        <taxon>Duplodnaviria</taxon>
        <taxon>Heunggongvirae</taxon>
        <taxon>Uroviricota</taxon>
        <taxon>Caudoviricetes</taxon>
    </lineage>
</organism>
<sequence length="64" mass="7150">MPISPVTLLLLSFCDFPLIFRAIFVTGGQEAVSSSLATRTKKPRNHCGFEVFCFVGDCKIFYET</sequence>
<dbReference type="EMBL" id="BK015598">
    <property type="protein sequence ID" value="DAE15066.1"/>
    <property type="molecule type" value="Genomic_DNA"/>
</dbReference>
<protein>
    <submittedName>
        <fullName evidence="1">Uncharacterized protein</fullName>
    </submittedName>
</protein>